<accession>E1QQ39</accession>
<organism evidence="1 2">
    <name type="scientific">Vulcanisaeta distributa (strain DSM 14429 / JCM 11212 / NBRC 100878 / IC-017)</name>
    <dbReference type="NCBI Taxonomy" id="572478"/>
    <lineage>
        <taxon>Archaea</taxon>
        <taxon>Thermoproteota</taxon>
        <taxon>Thermoprotei</taxon>
        <taxon>Thermoproteales</taxon>
        <taxon>Thermoproteaceae</taxon>
        <taxon>Vulcanisaeta</taxon>
    </lineage>
</organism>
<dbReference type="HOGENOM" id="CLU_766418_0_0_2"/>
<dbReference type="AlphaFoldDB" id="E1QQ39"/>
<sequence length="361" mass="39875">MKIAIIGLNPGTAIYAQYMAKDGHDITIFTESQGDVIIMDLLPHSLLNIVNKESIKLFTRKYLEDVLGINVINVRLSSIIINGNRVLIMNENYGRGVEGKYDRVIIGSEALPRESGDCVSIYRAALSPSNYIINGNDAGKNTESLMLVTDLGGRAITNSSTALDDDILKSLPINKNVGAGECVSTDYDVVKPSIGMVSGGDWFIGRGFTFRDSLSGIEYVVNRDYQLIMMGKLLAMRDLGIIDSLPLMPRLEVGLSRNWSFLSVGLTRNELGTVFRDLSSSRVAYHSDGVDIVAKVIHRGNKLLSLQVLARGIKLFNWFSSIYSLIMLNNTAYLLLDMGYEAVFNTVRGLLEQLMLNLYNI</sequence>
<name>E1QQ39_VULDI</name>
<dbReference type="Proteomes" id="UP000006681">
    <property type="component" value="Chromosome"/>
</dbReference>
<dbReference type="eggNOG" id="arCOG05542">
    <property type="taxonomic scope" value="Archaea"/>
</dbReference>
<gene>
    <name evidence="1" type="ordered locus">Vdis_1022</name>
</gene>
<dbReference type="RefSeq" id="WP_013336136.1">
    <property type="nucleotide sequence ID" value="NC_014537.1"/>
</dbReference>
<dbReference type="OrthoDB" id="28009at2157"/>
<evidence type="ECO:0000313" key="2">
    <source>
        <dbReference type="Proteomes" id="UP000006681"/>
    </source>
</evidence>
<dbReference type="STRING" id="572478.Vdis_1022"/>
<evidence type="ECO:0000313" key="1">
    <source>
        <dbReference type="EMBL" id="ADN50411.1"/>
    </source>
</evidence>
<dbReference type="EMBL" id="CP002100">
    <property type="protein sequence ID" value="ADN50411.1"/>
    <property type="molecule type" value="Genomic_DNA"/>
</dbReference>
<dbReference type="GeneID" id="9751952"/>
<reference evidence="2" key="2">
    <citation type="journal article" date="2010" name="Stand. Genomic Sci.">
        <title>Complete genome sequence of Vulcanisaeta distributa type strain (IC-017T).</title>
        <authorList>
            <person name="Mavromatis K."/>
            <person name="Sikorski J."/>
            <person name="Pabst E."/>
            <person name="Teshima H."/>
            <person name="Lapidus A."/>
            <person name="Lucas S."/>
            <person name="Nolan M."/>
            <person name="Glavina Del Rio T."/>
            <person name="Cheng J."/>
            <person name="Bruce D."/>
            <person name="Goodwin L."/>
            <person name="Pitluck S."/>
            <person name="Liolios K."/>
            <person name="Ivanova N."/>
            <person name="Mikhailova N."/>
            <person name="Pati A."/>
            <person name="Chen A."/>
            <person name="Palaniappan K."/>
            <person name="Land M."/>
            <person name="Hauser L."/>
            <person name="Chang Y."/>
            <person name="Jeffries C."/>
            <person name="Rohde M."/>
            <person name="Spring S."/>
            <person name="Goker M."/>
            <person name="Wirth R."/>
            <person name="Woyke T."/>
            <person name="Bristow J."/>
            <person name="Eisen J."/>
            <person name="Markowitz V."/>
            <person name="Hugenholtz P."/>
            <person name="Klenk H."/>
            <person name="Kyrpides N."/>
        </authorList>
    </citation>
    <scope>NUCLEOTIDE SEQUENCE [LARGE SCALE GENOMIC DNA]</scope>
    <source>
        <strain evidence="2">DSM 14429 / JCM 11212 / NBRC 100878 / IC-017</strain>
    </source>
</reference>
<protein>
    <submittedName>
        <fullName evidence="1">Uncharacterized protein</fullName>
    </submittedName>
</protein>
<dbReference type="KEGG" id="vdi:Vdis_1022"/>
<dbReference type="InterPro" id="IPR036188">
    <property type="entry name" value="FAD/NAD-bd_sf"/>
</dbReference>
<reference evidence="1 2" key="1">
    <citation type="journal article" date="2010" name="Stand. Genomic Sci.">
        <title>Complete genome sequence of Vulcanisaeta distributa type strain (IC-017).</title>
        <authorList>
            <person name="Mavromatis K."/>
            <person name="Sikorski J."/>
            <person name="Pabst E."/>
            <person name="Teshima H."/>
            <person name="Lapidus A."/>
            <person name="Lucas S."/>
            <person name="Nolan M."/>
            <person name="Glavina Del Rio T."/>
            <person name="Cheng J.F."/>
            <person name="Bruce D."/>
            <person name="Goodwin L."/>
            <person name="Pitluck S."/>
            <person name="Liolios K."/>
            <person name="Ivanova N."/>
            <person name="Mikhailova N."/>
            <person name="Pati A."/>
            <person name="Chen A."/>
            <person name="Palaniappan K."/>
            <person name="Land M."/>
            <person name="Hauser L."/>
            <person name="Chang Y.J."/>
            <person name="Jeffries C.D."/>
            <person name="Rohde M."/>
            <person name="Spring S."/>
            <person name="Goker M."/>
            <person name="Wirth R."/>
            <person name="Woyke T."/>
            <person name="Bristow J."/>
            <person name="Eisen J.A."/>
            <person name="Markowitz V."/>
            <person name="Hugenholtz P."/>
            <person name="Klenk H.P."/>
            <person name="Kyrpides N.C."/>
        </authorList>
    </citation>
    <scope>NUCLEOTIDE SEQUENCE [LARGE SCALE GENOMIC DNA]</scope>
    <source>
        <strain evidence="2">DSM 14429 / JCM 11212 / NBRC 100878 / IC-017</strain>
    </source>
</reference>
<dbReference type="SUPFAM" id="SSF51905">
    <property type="entry name" value="FAD/NAD(P)-binding domain"/>
    <property type="match status" value="1"/>
</dbReference>
<proteinExistence type="predicted"/>
<keyword evidence="2" id="KW-1185">Reference proteome</keyword>